<dbReference type="InterPro" id="IPR012301">
    <property type="entry name" value="Malic_N_dom"/>
</dbReference>
<organism evidence="3 4">
    <name type="scientific">Entamoeba invadens IP1</name>
    <dbReference type="NCBI Taxonomy" id="370355"/>
    <lineage>
        <taxon>Eukaryota</taxon>
        <taxon>Amoebozoa</taxon>
        <taxon>Evosea</taxon>
        <taxon>Archamoebae</taxon>
        <taxon>Mastigamoebida</taxon>
        <taxon>Entamoebidae</taxon>
        <taxon>Entamoeba</taxon>
    </lineage>
</organism>
<feature type="non-terminal residue" evidence="3">
    <location>
        <position position="1"/>
    </location>
</feature>
<protein>
    <submittedName>
        <fullName evidence="3">Malic enzyme, putative</fullName>
    </submittedName>
</protein>
<reference evidence="3 4" key="1">
    <citation type="submission" date="2012-10" db="EMBL/GenBank/DDBJ databases">
        <authorList>
            <person name="Zafar N."/>
            <person name="Inman J."/>
            <person name="Hall N."/>
            <person name="Lorenzi H."/>
            <person name="Caler E."/>
        </authorList>
    </citation>
    <scope>NUCLEOTIDE SEQUENCE [LARGE SCALE GENOMIC DNA]</scope>
    <source>
        <strain evidence="3 4">IP1</strain>
    </source>
</reference>
<dbReference type="PANTHER" id="PTHR43237">
    <property type="entry name" value="NADP-DEPENDENT MALIC ENZYME"/>
    <property type="match status" value="1"/>
</dbReference>
<sequence>TEFYKTLVEKAHKFYRRKIQIMPKCTLCGFNWFNAYYTPGVSRISTNIRDDNDSSLLCTMRGNFVGVVSDSIRVLGDGDVTPAGIAICIDSKVAGKADAGAMIEFVQRIQHTFGAINLEDISQPNCYRVLDVFEF</sequence>
<keyword evidence="4" id="KW-1185">Reference proteome</keyword>
<dbReference type="EMBL" id="KB206608">
    <property type="protein sequence ID" value="ELP89550.1"/>
    <property type="molecule type" value="Genomic_DNA"/>
</dbReference>
<dbReference type="InterPro" id="IPR046346">
    <property type="entry name" value="Aminoacid_DH-like_N_sf"/>
</dbReference>
<dbReference type="KEGG" id="eiv:EIN_049750"/>
<dbReference type="SMART" id="SM01274">
    <property type="entry name" value="malic"/>
    <property type="match status" value="1"/>
</dbReference>
<dbReference type="GO" id="GO:0016616">
    <property type="term" value="F:oxidoreductase activity, acting on the CH-OH group of donors, NAD or NADP as acceptor"/>
    <property type="evidence" value="ECO:0007669"/>
    <property type="project" value="InterPro"/>
</dbReference>
<name>A0A0A1U8V2_ENTIV</name>
<dbReference type="Proteomes" id="UP000014680">
    <property type="component" value="Unassembled WGS sequence"/>
</dbReference>
<evidence type="ECO:0000313" key="4">
    <source>
        <dbReference type="Proteomes" id="UP000014680"/>
    </source>
</evidence>
<dbReference type="VEuPathDB" id="AmoebaDB:EIN_049750"/>
<feature type="domain" description="Malic enzyme N-terminal" evidence="2">
    <location>
        <begin position="16"/>
        <end position="134"/>
    </location>
</feature>
<dbReference type="RefSeq" id="XP_004256321.1">
    <property type="nucleotide sequence ID" value="XM_004256273.1"/>
</dbReference>
<keyword evidence="1" id="KW-0560">Oxidoreductase</keyword>
<dbReference type="InterPro" id="IPR051674">
    <property type="entry name" value="Malate_Decarboxylase"/>
</dbReference>
<evidence type="ECO:0000313" key="3">
    <source>
        <dbReference type="EMBL" id="ELP89550.1"/>
    </source>
</evidence>
<dbReference type="AlphaFoldDB" id="A0A0A1U8V2"/>
<dbReference type="Gene3D" id="3.40.50.10380">
    <property type="entry name" value="Malic enzyme, N-terminal domain"/>
    <property type="match status" value="2"/>
</dbReference>
<proteinExistence type="predicted"/>
<dbReference type="GO" id="GO:0004470">
    <property type="term" value="F:malic enzyme activity"/>
    <property type="evidence" value="ECO:0007669"/>
    <property type="project" value="InterPro"/>
</dbReference>
<gene>
    <name evidence="3" type="ORF">EIN_049750</name>
</gene>
<evidence type="ECO:0000259" key="2">
    <source>
        <dbReference type="SMART" id="SM01274"/>
    </source>
</evidence>
<dbReference type="PANTHER" id="PTHR43237:SF4">
    <property type="entry name" value="NADP-DEPENDENT MALIC ENZYME"/>
    <property type="match status" value="1"/>
</dbReference>
<accession>A0A0A1U8V2</accession>
<evidence type="ECO:0000256" key="1">
    <source>
        <dbReference type="ARBA" id="ARBA00023002"/>
    </source>
</evidence>
<dbReference type="SUPFAM" id="SSF53223">
    <property type="entry name" value="Aminoacid dehydrogenase-like, N-terminal domain"/>
    <property type="match status" value="1"/>
</dbReference>
<dbReference type="GeneID" id="14888533"/>
<dbReference type="InterPro" id="IPR037062">
    <property type="entry name" value="Malic_N_dom_sf"/>
</dbReference>